<keyword evidence="3" id="KW-1185">Reference proteome</keyword>
<evidence type="ECO:0000256" key="1">
    <source>
        <dbReference type="SAM" id="Phobius"/>
    </source>
</evidence>
<protein>
    <recommendedName>
        <fullName evidence="4">DUF3098 domain-containing protein</fullName>
    </recommendedName>
</protein>
<evidence type="ECO:0000313" key="2">
    <source>
        <dbReference type="EMBL" id="MFC6096575.1"/>
    </source>
</evidence>
<dbReference type="EMBL" id="JBHSQB010000007">
    <property type="protein sequence ID" value="MFC6096575.1"/>
    <property type="molecule type" value="Genomic_DNA"/>
</dbReference>
<dbReference type="RefSeq" id="WP_379791431.1">
    <property type="nucleotide sequence ID" value="NZ_JBHSQB010000007.1"/>
</dbReference>
<evidence type="ECO:0000313" key="3">
    <source>
        <dbReference type="Proteomes" id="UP001596287"/>
    </source>
</evidence>
<proteinExistence type="predicted"/>
<evidence type="ECO:0008006" key="4">
    <source>
        <dbReference type="Google" id="ProtNLM"/>
    </source>
</evidence>
<feature type="transmembrane region" description="Helical" evidence="1">
    <location>
        <begin position="16"/>
        <end position="32"/>
    </location>
</feature>
<keyword evidence="1" id="KW-1133">Transmembrane helix</keyword>
<reference evidence="3" key="1">
    <citation type="journal article" date="2019" name="Int. J. Syst. Evol. Microbiol.">
        <title>The Global Catalogue of Microorganisms (GCM) 10K type strain sequencing project: providing services to taxonomists for standard genome sequencing and annotation.</title>
        <authorList>
            <consortium name="The Broad Institute Genomics Platform"/>
            <consortium name="The Broad Institute Genome Sequencing Center for Infectious Disease"/>
            <person name="Wu L."/>
            <person name="Ma J."/>
        </authorList>
    </citation>
    <scope>NUCLEOTIDE SEQUENCE [LARGE SCALE GENOMIC DNA]</scope>
    <source>
        <strain evidence="3">CCUG 49679</strain>
    </source>
</reference>
<keyword evidence="1" id="KW-0812">Transmembrane</keyword>
<sequence length="75" mass="8316">MATPENTRAKSKLKRNIGLSILFILLGIYLTTKKANDSTDFNPTIVVGLGVLLIVVFLLVIILSVKKLNNYKDKI</sequence>
<name>A0ABW1PNQ2_9FLAO</name>
<gene>
    <name evidence="2" type="ORF">ACFPVY_07930</name>
</gene>
<organism evidence="2 3">
    <name type="scientific">Flavobacterium qiangtangense</name>
    <dbReference type="NCBI Taxonomy" id="1442595"/>
    <lineage>
        <taxon>Bacteria</taxon>
        <taxon>Pseudomonadati</taxon>
        <taxon>Bacteroidota</taxon>
        <taxon>Flavobacteriia</taxon>
        <taxon>Flavobacteriales</taxon>
        <taxon>Flavobacteriaceae</taxon>
        <taxon>Flavobacterium</taxon>
    </lineage>
</organism>
<keyword evidence="1" id="KW-0472">Membrane</keyword>
<dbReference type="Proteomes" id="UP001596287">
    <property type="component" value="Unassembled WGS sequence"/>
</dbReference>
<comment type="caution">
    <text evidence="2">The sequence shown here is derived from an EMBL/GenBank/DDBJ whole genome shotgun (WGS) entry which is preliminary data.</text>
</comment>
<accession>A0ABW1PNQ2</accession>
<feature type="transmembrane region" description="Helical" evidence="1">
    <location>
        <begin position="44"/>
        <end position="65"/>
    </location>
</feature>